<gene>
    <name evidence="1" type="ORF">TASK_LOCUS2805</name>
</gene>
<evidence type="ECO:0000313" key="2">
    <source>
        <dbReference type="Proteomes" id="UP000282613"/>
    </source>
</evidence>
<protein>
    <submittedName>
        <fullName evidence="3">Carboxymethylenebutenolidase</fullName>
    </submittedName>
</protein>
<dbReference type="InterPro" id="IPR016095">
    <property type="entry name" value="Ribosomal_uL1_3-a/b-sand"/>
</dbReference>
<dbReference type="EMBL" id="UYRS01003185">
    <property type="protein sequence ID" value="VDK26221.1"/>
    <property type="molecule type" value="Genomic_DNA"/>
</dbReference>
<sequence length="76" mass="8319">MPQVLMPADDAVAAQCTGQWGALTAGGADIVGRLEVGAFHWDEYDDVVAHPDFAEALHKVRKILRNRMPTLKNGEF</sequence>
<dbReference type="WBParaSite" id="TASK_0000280401-mRNA-1">
    <property type="protein sequence ID" value="TASK_0000280401-mRNA-1"/>
    <property type="gene ID" value="TASK_0000280401"/>
</dbReference>
<dbReference type="AlphaFoldDB" id="A0A0R3VZG0"/>
<dbReference type="Proteomes" id="UP000282613">
    <property type="component" value="Unassembled WGS sequence"/>
</dbReference>
<proteinExistence type="predicted"/>
<dbReference type="STRING" id="60517.A0A0R3VZG0"/>
<dbReference type="Gene3D" id="3.40.50.790">
    <property type="match status" value="1"/>
</dbReference>
<evidence type="ECO:0000313" key="1">
    <source>
        <dbReference type="EMBL" id="VDK26221.1"/>
    </source>
</evidence>
<accession>A0A0R3VZG0</accession>
<dbReference type="OrthoDB" id="1747252at2759"/>
<keyword evidence="2" id="KW-1185">Reference proteome</keyword>
<reference evidence="1 2" key="2">
    <citation type="submission" date="2018-11" db="EMBL/GenBank/DDBJ databases">
        <authorList>
            <consortium name="Pathogen Informatics"/>
        </authorList>
    </citation>
    <scope>NUCLEOTIDE SEQUENCE [LARGE SCALE GENOMIC DNA]</scope>
</reference>
<evidence type="ECO:0000313" key="3">
    <source>
        <dbReference type="WBParaSite" id="TASK_0000280401-mRNA-1"/>
    </source>
</evidence>
<name>A0A0R3VZG0_TAEAS</name>
<reference evidence="3" key="1">
    <citation type="submission" date="2017-02" db="UniProtKB">
        <authorList>
            <consortium name="WormBaseParasite"/>
        </authorList>
    </citation>
    <scope>IDENTIFICATION</scope>
</reference>
<organism evidence="3">
    <name type="scientific">Taenia asiatica</name>
    <name type="common">Asian tapeworm</name>
    <dbReference type="NCBI Taxonomy" id="60517"/>
    <lineage>
        <taxon>Eukaryota</taxon>
        <taxon>Metazoa</taxon>
        <taxon>Spiralia</taxon>
        <taxon>Lophotrochozoa</taxon>
        <taxon>Platyhelminthes</taxon>
        <taxon>Cestoda</taxon>
        <taxon>Eucestoda</taxon>
        <taxon>Cyclophyllidea</taxon>
        <taxon>Taeniidae</taxon>
        <taxon>Taenia</taxon>
    </lineage>
</organism>